<organism evidence="2 3">
    <name type="scientific">Ohtaekwangia kribbensis</name>
    <dbReference type="NCBI Taxonomy" id="688913"/>
    <lineage>
        <taxon>Bacteria</taxon>
        <taxon>Pseudomonadati</taxon>
        <taxon>Bacteroidota</taxon>
        <taxon>Cytophagia</taxon>
        <taxon>Cytophagales</taxon>
        <taxon>Fulvivirgaceae</taxon>
        <taxon>Ohtaekwangia</taxon>
    </lineage>
</organism>
<proteinExistence type="predicted"/>
<keyword evidence="1" id="KW-0802">TPR repeat</keyword>
<dbReference type="PROSITE" id="PS50005">
    <property type="entry name" value="TPR"/>
    <property type="match status" value="1"/>
</dbReference>
<dbReference type="PANTHER" id="PTHR12558:SF13">
    <property type="entry name" value="CELL DIVISION CYCLE PROTEIN 27 HOMOLOG"/>
    <property type="match status" value="1"/>
</dbReference>
<sequence>MSAKEIEISIAIFPLENLTMNQDADIFCRSFYVDLITEFSRFRQFKIFPADSAKHKDVHTTYSIRGSYRFLQNTLRVNSQLINNERSQLAWAEQYEFDKDALVAVEEKLLKRIVETMQDHLNSDLLAYMSKKPVVSISAYEYWLQGMEELRKGTVEADERARDQFQRAMETDPLNSLAYSGMSLTYFNEWSCQLWERWDVSQQGAFDWAKKAIDLDPHNHVAAMILGRVYLYEAEYDIAEHYLRKALQLNPTDTENLVQIASCFVFLGYIVEAEALYQKVLQYNTQRAEQFYYIGAFIAFEQGNFETCIKLSNSTQLAWVDSHCILAAAYFEMGDQAGMEKSWHRYLYEFKTKILKDERFPGNREAIQWVINVSPYRGHTHQRRFWEHMAGKETAVAPRNFLRTTQPLLNFFFREDDGWRISYENHSFRISDAKGINDIARLLSMPGELIHCSELMGSMVKMRGEQVIDEKAKKSYKARLLSLQEDLSLAEAHNNYQLSAVLQKEYDDILDMLSNSMGLNGRTRKSDDPIEKVRSAVTWRIRNSIKKIATIHPSLGKHLSNSIKTGIFCSYRPEKNVLWHLEKE</sequence>
<dbReference type="RefSeq" id="WP_377577788.1">
    <property type="nucleotide sequence ID" value="NZ_JBHTKA010000001.1"/>
</dbReference>
<evidence type="ECO:0000256" key="1">
    <source>
        <dbReference type="PROSITE-ProRule" id="PRU00339"/>
    </source>
</evidence>
<evidence type="ECO:0000313" key="2">
    <source>
        <dbReference type="EMBL" id="MFD0999404.1"/>
    </source>
</evidence>
<comment type="caution">
    <text evidence="2">The sequence shown here is derived from an EMBL/GenBank/DDBJ whole genome shotgun (WGS) entry which is preliminary data.</text>
</comment>
<evidence type="ECO:0000313" key="3">
    <source>
        <dbReference type="Proteomes" id="UP001597112"/>
    </source>
</evidence>
<feature type="repeat" description="TPR" evidence="1">
    <location>
        <begin position="220"/>
        <end position="253"/>
    </location>
</feature>
<dbReference type="InterPro" id="IPR011990">
    <property type="entry name" value="TPR-like_helical_dom_sf"/>
</dbReference>
<accession>A0ABW3JZY0</accession>
<dbReference type="SUPFAM" id="SSF48452">
    <property type="entry name" value="TPR-like"/>
    <property type="match status" value="1"/>
</dbReference>
<name>A0ABW3JZY0_9BACT</name>
<gene>
    <name evidence="2" type="ORF">ACFQ21_08805</name>
</gene>
<protein>
    <recommendedName>
        <fullName evidence="4">Tetratricopeptide repeat protein</fullName>
    </recommendedName>
</protein>
<evidence type="ECO:0008006" key="4">
    <source>
        <dbReference type="Google" id="ProtNLM"/>
    </source>
</evidence>
<dbReference type="PANTHER" id="PTHR12558">
    <property type="entry name" value="CELL DIVISION CYCLE 16,23,27"/>
    <property type="match status" value="1"/>
</dbReference>
<dbReference type="InterPro" id="IPR019734">
    <property type="entry name" value="TPR_rpt"/>
</dbReference>
<dbReference type="Gene3D" id="1.25.40.10">
    <property type="entry name" value="Tetratricopeptide repeat domain"/>
    <property type="match status" value="1"/>
</dbReference>
<reference evidence="3" key="1">
    <citation type="journal article" date="2019" name="Int. J. Syst. Evol. Microbiol.">
        <title>The Global Catalogue of Microorganisms (GCM) 10K type strain sequencing project: providing services to taxonomists for standard genome sequencing and annotation.</title>
        <authorList>
            <consortium name="The Broad Institute Genomics Platform"/>
            <consortium name="The Broad Institute Genome Sequencing Center for Infectious Disease"/>
            <person name="Wu L."/>
            <person name="Ma J."/>
        </authorList>
    </citation>
    <scope>NUCLEOTIDE SEQUENCE [LARGE SCALE GENOMIC DNA]</scope>
    <source>
        <strain evidence="3">CCUG 58938</strain>
    </source>
</reference>
<keyword evidence="3" id="KW-1185">Reference proteome</keyword>
<dbReference type="Proteomes" id="UP001597112">
    <property type="component" value="Unassembled WGS sequence"/>
</dbReference>
<dbReference type="EMBL" id="JBHTKA010000001">
    <property type="protein sequence ID" value="MFD0999404.1"/>
    <property type="molecule type" value="Genomic_DNA"/>
</dbReference>